<proteinExistence type="predicted"/>
<reference evidence="1" key="2">
    <citation type="submission" date="2015-06" db="UniProtKB">
        <authorList>
            <consortium name="EnsemblMetazoa"/>
        </authorList>
    </citation>
    <scope>IDENTIFICATION</scope>
</reference>
<dbReference type="EnsemblMetazoa" id="MESCA002693-RA">
    <property type="protein sequence ID" value="MESCA002693-PA"/>
    <property type="gene ID" value="MESCA002693"/>
</dbReference>
<accession>T1GH11</accession>
<dbReference type="EMBL" id="CAQQ02393344">
    <property type="status" value="NOT_ANNOTATED_CDS"/>
    <property type="molecule type" value="Genomic_DNA"/>
</dbReference>
<protein>
    <submittedName>
        <fullName evidence="1">Uncharacterized protein</fullName>
    </submittedName>
</protein>
<evidence type="ECO:0000313" key="1">
    <source>
        <dbReference type="EnsemblMetazoa" id="MESCA002693-PA"/>
    </source>
</evidence>
<dbReference type="AlphaFoldDB" id="T1GH11"/>
<evidence type="ECO:0000313" key="2">
    <source>
        <dbReference type="Proteomes" id="UP000015102"/>
    </source>
</evidence>
<dbReference type="HOGENOM" id="CLU_2967783_0_0_1"/>
<keyword evidence="2" id="KW-1185">Reference proteome</keyword>
<name>T1GH11_MEGSC</name>
<organism evidence="1 2">
    <name type="scientific">Megaselia scalaris</name>
    <name type="common">Humpbacked fly</name>
    <name type="synonym">Phora scalaris</name>
    <dbReference type="NCBI Taxonomy" id="36166"/>
    <lineage>
        <taxon>Eukaryota</taxon>
        <taxon>Metazoa</taxon>
        <taxon>Ecdysozoa</taxon>
        <taxon>Arthropoda</taxon>
        <taxon>Hexapoda</taxon>
        <taxon>Insecta</taxon>
        <taxon>Pterygota</taxon>
        <taxon>Neoptera</taxon>
        <taxon>Endopterygota</taxon>
        <taxon>Diptera</taxon>
        <taxon>Brachycera</taxon>
        <taxon>Muscomorpha</taxon>
        <taxon>Platypezoidea</taxon>
        <taxon>Phoridae</taxon>
        <taxon>Megaseliini</taxon>
        <taxon>Megaselia</taxon>
    </lineage>
</organism>
<sequence length="59" mass="6690">MSNFLDSTNSFEKNLKFVNKELEEEIDSLLNPNANTRAGIDNLSASGKERDYKIVKPFP</sequence>
<reference evidence="2" key="1">
    <citation type="submission" date="2013-02" db="EMBL/GenBank/DDBJ databases">
        <authorList>
            <person name="Hughes D."/>
        </authorList>
    </citation>
    <scope>NUCLEOTIDE SEQUENCE</scope>
    <source>
        <strain>Durham</strain>
        <strain evidence="2">NC isolate 2 -- Noor lab</strain>
    </source>
</reference>
<dbReference type="Proteomes" id="UP000015102">
    <property type="component" value="Unassembled WGS sequence"/>
</dbReference>